<dbReference type="Proteomes" id="UP000855471">
    <property type="component" value="Unassembled WGS sequence"/>
</dbReference>
<feature type="transmembrane region" description="Helical" evidence="1">
    <location>
        <begin position="7"/>
        <end position="28"/>
    </location>
</feature>
<reference evidence="4" key="1">
    <citation type="submission" date="2015-09" db="EMBL/GenBank/DDBJ databases">
        <title>Prevalence of NDMs in South Africa.</title>
        <authorList>
            <person name="Osei Sekyere J."/>
            <person name="Govinden U."/>
            <person name="Essack S."/>
            <person name="Haldorsen B."/>
            <person name="Samuelsen O."/>
            <person name="Aasnaes B."/>
            <person name="Sundsfjord A."/>
        </authorList>
    </citation>
    <scope>NUCLEOTIDE SEQUENCE [LARGE SCALE GENOMIC DNA]</scope>
    <source>
        <strain evidence="4">ST62:944112508</strain>
    </source>
</reference>
<sequence>MKFRKSGFIIVFMILISLLYCCFMLSIFTEKISTQQNLLFYHLLTPKPLKQVPRVSSDWFFVSYSDEGSHLQLSEIIFIGIQKSDVQIAVDKLNAYIETYPASREMLSVVAEEKNEKYDIKVIHYESNE</sequence>
<dbReference type="EMBL" id="DACSXJ010000047">
    <property type="protein sequence ID" value="HAT3900173.1"/>
    <property type="molecule type" value="Genomic_DNA"/>
</dbReference>
<proteinExistence type="predicted"/>
<comment type="caution">
    <text evidence="2">The sequence shown here is derived from an EMBL/GenBank/DDBJ whole genome shotgun (WGS) entry which is preliminary data.</text>
</comment>
<reference evidence="2" key="4">
    <citation type="submission" date="2020-09" db="EMBL/GenBank/DDBJ databases">
        <authorList>
            <consortium name="NCBI Pathogen Detection Project"/>
        </authorList>
    </citation>
    <scope>NUCLEOTIDE SEQUENCE</scope>
    <source>
        <strain evidence="2">O50</strain>
    </source>
</reference>
<dbReference type="AlphaFoldDB" id="A0A0P8KAF4"/>
<dbReference type="RefSeq" id="WP_057064152.1">
    <property type="nucleotide sequence ID" value="NZ_CABDWZ010000001.1"/>
</dbReference>
<accession>A0A0P8KAF4</accession>
<dbReference type="EMBL" id="LJEB01000074">
    <property type="protein sequence ID" value="KPR54409.1"/>
    <property type="molecule type" value="Genomic_DNA"/>
</dbReference>
<keyword evidence="1" id="KW-0472">Membrane</keyword>
<protein>
    <submittedName>
        <fullName evidence="2">Uncharacterized protein</fullName>
    </submittedName>
</protein>
<reference evidence="3 4" key="2">
    <citation type="journal article" date="2017" name="PLoS ONE">
        <title>Genomic and phenotypic characterisation of fluoroquinolone resistance mechanisms in Enterobacteriaceae in Durban, South Africa.</title>
        <authorList>
            <person name="Osei Sekyere J."/>
            <person name="Amoako D.G."/>
        </authorList>
    </citation>
    <scope>NUCLEOTIDE SEQUENCE [LARGE SCALE GENOMIC DNA]</scope>
    <source>
        <strain evidence="3 4">ST62:944112508</strain>
    </source>
</reference>
<keyword evidence="1" id="KW-1133">Transmembrane helix</keyword>
<evidence type="ECO:0000313" key="2">
    <source>
        <dbReference type="EMBL" id="HAT3900173.1"/>
    </source>
</evidence>
<keyword evidence="1" id="KW-0812">Transmembrane</keyword>
<dbReference type="Proteomes" id="UP000050520">
    <property type="component" value="Unassembled WGS sequence"/>
</dbReference>
<gene>
    <name evidence="3" type="ORF">AN672_16420</name>
    <name evidence="2" type="ORF">I9Y29_004664</name>
</gene>
<reference evidence="2" key="3">
    <citation type="journal article" date="2018" name="Genome Biol.">
        <title>SKESA: strategic k-mer extension for scrupulous assemblies.</title>
        <authorList>
            <person name="Souvorov A."/>
            <person name="Agarwala R."/>
            <person name="Lipman D.J."/>
        </authorList>
    </citation>
    <scope>NUCLEOTIDE SEQUENCE</scope>
    <source>
        <strain evidence="2">O50</strain>
    </source>
</reference>
<evidence type="ECO:0000313" key="4">
    <source>
        <dbReference type="Proteomes" id="UP000050520"/>
    </source>
</evidence>
<name>A0A0P8KAF4_CITFR</name>
<evidence type="ECO:0000256" key="1">
    <source>
        <dbReference type="SAM" id="Phobius"/>
    </source>
</evidence>
<evidence type="ECO:0000313" key="3">
    <source>
        <dbReference type="EMBL" id="KPR54409.1"/>
    </source>
</evidence>
<organism evidence="2">
    <name type="scientific">Citrobacter freundii</name>
    <dbReference type="NCBI Taxonomy" id="546"/>
    <lineage>
        <taxon>Bacteria</taxon>
        <taxon>Pseudomonadati</taxon>
        <taxon>Pseudomonadota</taxon>
        <taxon>Gammaproteobacteria</taxon>
        <taxon>Enterobacterales</taxon>
        <taxon>Enterobacteriaceae</taxon>
        <taxon>Citrobacter</taxon>
        <taxon>Citrobacter freundii complex</taxon>
    </lineage>
</organism>